<protein>
    <submittedName>
        <fullName evidence="9">Beta-ketoacyl synthase</fullName>
    </submittedName>
</protein>
<name>A0A1X1R509_MYCBE</name>
<dbReference type="InterPro" id="IPR016036">
    <property type="entry name" value="Malonyl_transacylase_ACP-bd"/>
</dbReference>
<dbReference type="InterPro" id="IPR052568">
    <property type="entry name" value="PKS-FAS_Synthase"/>
</dbReference>
<dbReference type="SUPFAM" id="SSF53901">
    <property type="entry name" value="Thiolase-like"/>
    <property type="match status" value="2"/>
</dbReference>
<dbReference type="InterPro" id="IPR049900">
    <property type="entry name" value="PKS_mFAS_DH"/>
</dbReference>
<feature type="region of interest" description="Disordered" evidence="5">
    <location>
        <begin position="1696"/>
        <end position="1723"/>
    </location>
</feature>
<dbReference type="Pfam" id="PF14765">
    <property type="entry name" value="PS-DH"/>
    <property type="match status" value="1"/>
</dbReference>
<dbReference type="InterPro" id="IPR036736">
    <property type="entry name" value="ACP-like_sf"/>
</dbReference>
<dbReference type="InterPro" id="IPR036291">
    <property type="entry name" value="NAD(P)-bd_dom_sf"/>
</dbReference>
<dbReference type="EMBL" id="LQOK01000027">
    <property type="protein sequence ID" value="ORU99437.1"/>
    <property type="molecule type" value="Genomic_DNA"/>
</dbReference>
<dbReference type="SMART" id="SM00822">
    <property type="entry name" value="PKS_KR"/>
    <property type="match status" value="1"/>
</dbReference>
<dbReference type="SMART" id="SM00826">
    <property type="entry name" value="PKS_DH"/>
    <property type="match status" value="1"/>
</dbReference>
<dbReference type="InterPro" id="IPR014031">
    <property type="entry name" value="Ketoacyl_synth_C"/>
</dbReference>
<dbReference type="Gene3D" id="1.10.1200.10">
    <property type="entry name" value="ACP-like"/>
    <property type="match status" value="2"/>
</dbReference>
<feature type="compositionally biased region" description="Low complexity" evidence="5">
    <location>
        <begin position="493"/>
        <end position="510"/>
    </location>
</feature>
<evidence type="ECO:0000259" key="8">
    <source>
        <dbReference type="PROSITE" id="PS52019"/>
    </source>
</evidence>
<evidence type="ECO:0000256" key="2">
    <source>
        <dbReference type="ARBA" id="ARBA00022553"/>
    </source>
</evidence>
<dbReference type="Pfam" id="PF21089">
    <property type="entry name" value="PKS_DH_N"/>
    <property type="match status" value="1"/>
</dbReference>
<dbReference type="InterPro" id="IPR057326">
    <property type="entry name" value="KR_dom"/>
</dbReference>
<dbReference type="STRING" id="56425.AWB93_11250"/>
<feature type="compositionally biased region" description="Pro residues" evidence="5">
    <location>
        <begin position="1701"/>
        <end position="1719"/>
    </location>
</feature>
<dbReference type="InterPro" id="IPR020807">
    <property type="entry name" value="PKS_DH"/>
</dbReference>
<dbReference type="Pfam" id="PF00550">
    <property type="entry name" value="PP-binding"/>
    <property type="match status" value="2"/>
</dbReference>
<dbReference type="InterPro" id="IPR014043">
    <property type="entry name" value="Acyl_transferase_dom"/>
</dbReference>
<organism evidence="9 10">
    <name type="scientific">Mycobacterium bohemicum</name>
    <dbReference type="NCBI Taxonomy" id="56425"/>
    <lineage>
        <taxon>Bacteria</taxon>
        <taxon>Bacillati</taxon>
        <taxon>Actinomycetota</taxon>
        <taxon>Actinomycetes</taxon>
        <taxon>Mycobacteriales</taxon>
        <taxon>Mycobacteriaceae</taxon>
        <taxon>Mycobacterium</taxon>
    </lineage>
</organism>
<dbReference type="InterPro" id="IPR009081">
    <property type="entry name" value="PP-bd_ACP"/>
</dbReference>
<proteinExistence type="predicted"/>
<evidence type="ECO:0000256" key="4">
    <source>
        <dbReference type="PROSITE-ProRule" id="PRU01363"/>
    </source>
</evidence>
<dbReference type="CDD" id="cd08953">
    <property type="entry name" value="KR_2_SDR_x"/>
    <property type="match status" value="1"/>
</dbReference>
<dbReference type="CDD" id="cd00833">
    <property type="entry name" value="PKS"/>
    <property type="match status" value="1"/>
</dbReference>
<dbReference type="Pfam" id="PF02801">
    <property type="entry name" value="Ketoacyl-synt_C"/>
    <property type="match status" value="2"/>
</dbReference>
<keyword evidence="2" id="KW-0597">Phosphoprotein</keyword>
<evidence type="ECO:0000313" key="10">
    <source>
        <dbReference type="Proteomes" id="UP000193990"/>
    </source>
</evidence>
<dbReference type="InterPro" id="IPR049551">
    <property type="entry name" value="PKS_DH_C"/>
</dbReference>
<dbReference type="InterPro" id="IPR016035">
    <property type="entry name" value="Acyl_Trfase/lysoPLipase"/>
</dbReference>
<dbReference type="Pfam" id="PF16197">
    <property type="entry name" value="KAsynt_C_assoc"/>
    <property type="match status" value="1"/>
</dbReference>
<feature type="domain" description="Ketosynthase family 3 (KS3)" evidence="7">
    <location>
        <begin position="1004"/>
        <end position="1514"/>
    </location>
</feature>
<feature type="region of interest" description="Disordered" evidence="5">
    <location>
        <begin position="485"/>
        <end position="510"/>
    </location>
</feature>
<evidence type="ECO:0000256" key="5">
    <source>
        <dbReference type="SAM" id="MobiDB-lite"/>
    </source>
</evidence>
<dbReference type="PANTHER" id="PTHR43074">
    <property type="entry name" value="OMEGA-3 POLYUNSATURATED FATTY ACID SYNTHASE PFAB-RELATED"/>
    <property type="match status" value="1"/>
</dbReference>
<dbReference type="InterPro" id="IPR013968">
    <property type="entry name" value="PKS_KR"/>
</dbReference>
<dbReference type="InterPro" id="IPR014030">
    <property type="entry name" value="Ketoacyl_synth_N"/>
</dbReference>
<dbReference type="SUPFAM" id="SSF47336">
    <property type="entry name" value="ACP-like"/>
    <property type="match status" value="2"/>
</dbReference>
<dbReference type="SUPFAM" id="SSF51735">
    <property type="entry name" value="NAD(P)-binding Rossmann-fold domains"/>
    <property type="match status" value="2"/>
</dbReference>
<evidence type="ECO:0000256" key="3">
    <source>
        <dbReference type="ARBA" id="ARBA00022679"/>
    </source>
</evidence>
<dbReference type="InterPro" id="IPR042104">
    <property type="entry name" value="PKS_dehydratase_sf"/>
</dbReference>
<dbReference type="InterPro" id="IPR016039">
    <property type="entry name" value="Thiolase-like"/>
</dbReference>
<feature type="domain" description="Ketosynthase family 3 (KS3)" evidence="7">
    <location>
        <begin position="13"/>
        <end position="477"/>
    </location>
</feature>
<keyword evidence="1" id="KW-0596">Phosphopantetheine</keyword>
<reference evidence="9 10" key="1">
    <citation type="submission" date="2016-01" db="EMBL/GenBank/DDBJ databases">
        <title>The new phylogeny of the genus Mycobacterium.</title>
        <authorList>
            <person name="Tarcisio F."/>
            <person name="Conor M."/>
            <person name="Antonella G."/>
            <person name="Elisabetta G."/>
            <person name="Giulia F.S."/>
            <person name="Sara T."/>
            <person name="Anna F."/>
            <person name="Clotilde B."/>
            <person name="Roberto B."/>
            <person name="Veronica D.S."/>
            <person name="Fabio R."/>
            <person name="Monica P."/>
            <person name="Olivier J."/>
            <person name="Enrico T."/>
            <person name="Nicola S."/>
        </authorList>
    </citation>
    <scope>NUCLEOTIDE SEQUENCE [LARGE SCALE GENOMIC DNA]</scope>
    <source>
        <strain evidence="9 10">DSM 44277</strain>
    </source>
</reference>
<dbReference type="Pfam" id="PF00109">
    <property type="entry name" value="ketoacyl-synt"/>
    <property type="match status" value="2"/>
</dbReference>
<dbReference type="InterPro" id="IPR049552">
    <property type="entry name" value="PKS_DH_N"/>
</dbReference>
<evidence type="ECO:0000259" key="7">
    <source>
        <dbReference type="PROSITE" id="PS52004"/>
    </source>
</evidence>
<gene>
    <name evidence="9" type="ORF">AWB93_11250</name>
</gene>
<dbReference type="Gene3D" id="3.40.47.10">
    <property type="match status" value="3"/>
</dbReference>
<dbReference type="InterPro" id="IPR001227">
    <property type="entry name" value="Ac_transferase_dom_sf"/>
</dbReference>
<dbReference type="SUPFAM" id="SSF55048">
    <property type="entry name" value="Probable ACP-binding domain of malonyl-CoA ACP transacylase"/>
    <property type="match status" value="1"/>
</dbReference>
<dbReference type="InterPro" id="IPR020841">
    <property type="entry name" value="PKS_Beta-ketoAc_synthase_dom"/>
</dbReference>
<dbReference type="PROSITE" id="PS52019">
    <property type="entry name" value="PKS_MFAS_DH"/>
    <property type="match status" value="1"/>
</dbReference>
<evidence type="ECO:0000256" key="1">
    <source>
        <dbReference type="ARBA" id="ARBA00022450"/>
    </source>
</evidence>
<feature type="domain" description="PKS/mFAS DH" evidence="8">
    <location>
        <begin position="2362"/>
        <end position="2645"/>
    </location>
</feature>
<dbReference type="SMART" id="SM00825">
    <property type="entry name" value="PKS_KS"/>
    <property type="match status" value="1"/>
</dbReference>
<dbReference type="GO" id="GO:0004315">
    <property type="term" value="F:3-oxoacyl-[acyl-carrier-protein] synthase activity"/>
    <property type="evidence" value="ECO:0007669"/>
    <property type="project" value="InterPro"/>
</dbReference>
<dbReference type="PANTHER" id="PTHR43074:SF1">
    <property type="entry name" value="BETA-KETOACYL SYNTHASE FAMILY PROTEIN-RELATED"/>
    <property type="match status" value="1"/>
</dbReference>
<dbReference type="Gene3D" id="3.10.129.110">
    <property type="entry name" value="Polyketide synthase dehydratase"/>
    <property type="match status" value="1"/>
</dbReference>
<feature type="region of interest" description="C-terminal hotdog fold" evidence="4">
    <location>
        <begin position="2507"/>
        <end position="2645"/>
    </location>
</feature>
<dbReference type="Gene3D" id="3.40.50.720">
    <property type="entry name" value="NAD(P)-binding Rossmann-like Domain"/>
    <property type="match status" value="1"/>
</dbReference>
<dbReference type="Pfam" id="PF08659">
    <property type="entry name" value="KR"/>
    <property type="match status" value="1"/>
</dbReference>
<dbReference type="SMART" id="SM00827">
    <property type="entry name" value="PKS_AT"/>
    <property type="match status" value="1"/>
</dbReference>
<feature type="domain" description="Carrier" evidence="6">
    <location>
        <begin position="1617"/>
        <end position="1696"/>
    </location>
</feature>
<dbReference type="PROSITE" id="PS52004">
    <property type="entry name" value="KS3_2"/>
    <property type="match status" value="2"/>
</dbReference>
<comment type="caution">
    <text evidence="4">Lacks conserved residue(s) required for the propagation of feature annotation.</text>
</comment>
<dbReference type="RefSeq" id="WP_085180917.1">
    <property type="nucleotide sequence ID" value="NZ_LQOK01000027.1"/>
</dbReference>
<dbReference type="Proteomes" id="UP000193990">
    <property type="component" value="Unassembled WGS sequence"/>
</dbReference>
<dbReference type="GO" id="GO:0006633">
    <property type="term" value="P:fatty acid biosynthetic process"/>
    <property type="evidence" value="ECO:0007669"/>
    <property type="project" value="InterPro"/>
</dbReference>
<keyword evidence="10" id="KW-1185">Reference proteome</keyword>
<sequence>MTDPGNIPAIPAPEPVAVVGVSAIMPDAPDAATFWANVKSGRYSISDVPPERWDPDLYYDPDPHAVDKTYSRIGGWVRDFAWEPLAWKLPIPPAVSAQMDVGQQWAVAGTRSALLDAGWPDWTVDPERVAVIIGNAIGGDKQHRSNLRIQFPAFARELRAAPSFAALPPQVRDAVLAETHDAFVAGLPEITEDTMPGELANVIAGRVANLFNFRGPNFSTDAACASALAAMSAAVRGLQAGDFDAVVTGGVDRNMDPPGFVKFCKIGALSATGTRPFDAGADGFVMGEGAALFVLKRLSDAERDGDRIYAVLLGIAGSSDGRGKGITAPNPVGQRLAVERAWHVAGVDPAHAGYVEAHGTSTRVGDATELGSLTDVFGKAGAAAGSIALGSVKSNIGHLKGAAGAAGLLKTVLSLHDKVLAPSLHFEHPNENVDWDEIPFRVNTELREWPAAAGGPRTAGVSAFGFGGTNFHAVLEEYVPGRHRPPGAARSFAAASPTDRAPAAGPAPARKPLRGAAVVGGADDADVAGQLERLAAEASAGRTPEPAAPDPALAGAPVRVAIDYADAAELAAKATKAAQALRGDTPAGNKALWKILRAQGVFVGRGAPGKVAFLYTGQGSQYVNMLAELRRREPIAAATFDEADRVMEPLLGKPLTEYIFADTSDESVARRLEQQLMQTEITQPAVLATDLALTRLLDAHGVRPDMVMGHSLGEYGALVAAGALTFGAALEAVSARGREMASLSVGDNGAMAAVFAPLAEIERVVAEDDGYVVIANVNSTSQAVIGGATDAVDRAVEAFRAAGVNASRIPVSHAFHTAIVAPVSEPLKAVLRRLDVRPPTLPIVANVTGQFYPTDADVDTMLDLLGRQVASPVQFIDGLRTLYAAGARVFVEVGPKKALHGFVEDVLGDHDDVLALFTNHPKAGDVASFNQALCGLYAAGLGYAAPELPAAPSAAAAPTRRNAMTAHMTDAQYAELGRRVLDVVERGLPAGAASASTAPRPMATESVVITGAALGLPGVERVFDDENIARILDGQQFIDAIPHRLRRDMVDRHITRLVKRASGDPTFETIDNEAQVVKLAGRAAPLDVVTEFGVDEARDAALDSTTRLAIGAGFDALRDAGIPLVLHYKTTTLGTQLPDRWGLPDSMRDDTGVIFASAFPGMDNFARDLQRYYVDRGNRDQLAALEAVRARAGDGAQNNSQNGGVAAELDRRIHELRHTIDTEPFVFDRRFIFRCLSMGHSQFAEIIGARGPNTQVNAACASTTQAVSVAEDWIRTGRCRRVVVVSADDASSDALLPWLASGFLASGAAATDDIVEEAATPFDQRRHGMILGMGAAAFVVESAESAAERGLQPICEVLSTVTANSAFHGTRLDVEHIGAVMERLVAQAEARGVDRHAIAANTAFVSHETYTPARGGSAAAEIHALRQVFGPDADALVITNTKGFTGHAMGAGIEDVVAIKSLETGIVPPVPNYKEPDPELGHLNLSTGGAYPVQYALRLGAGFGSQIAMTLLRWTPVPDGRHRLPDELGYEYRIVDEPAWRRWLASAAGRADAALEVVQHRLRVVDTGPLAMAAAKAPEPETVAAAAVTQPVAAAPVAAEPAPAPAPAPAAVPAAVPGGDDLTDTVVGIVSGLTGYPPDLLDVDLDLEADLGVDTVKQAEIFAAIREHYGVQRDDTVKLRDFPTLNHVVGWIRDKTGAPAAQPPAPAEPAPPEPPPAPAAAPVAADEMTDTVVGIVSGLTGYPPDLLDVDLDLEADLGVDTVKQAEIFAAIRGHYGVERDDTLKLRDFPTLTHVVGWIRDKTGAGAIPKKAPGDAAASPTGAAVASPLIHGDIAATDRIPRRVPVAALRPDLEACLPTGVELGAGTRVVVMPDHGGVGHALLSRLARLGVEALVLNPADDVETVLGDQEFDGVYWLAALDDEGPLGDMDLTGWHKALRHRVRDLYLTMRRLWQRSPFLVVATRLGGYHGYDEAGATCPLGGAVTGFAKAYRCERPDALVKAVDFPISRKTSALAEILLDETLRDPGCVEVGHAGGRRWGVGLSERPFPAPGHPDRAGEILGDEPVFVVTGAAGSIVSAIIADLAEAFGGTFHLLDLTPAPDPGNPDLIRYAEDPKGLESDLAARMRERGERPTPVLIRREMARLERLDAALAAMRAVERAGGRAHYHSVDLTDPAAVDKVMVEVRATSGRIGMLMHAAGIEISHALPDKEPREFDLVLGVKGDGLFNVLSAAGTTPLGAVVAFSSVAGRFGNVGQTDYSAANDLQCKVLSNLRRTRPGVRTLAVDWTAWGSIGMAARGSIPTIMAAAGVEMLPAEAGVAWIRREVATGMADAEVVVAGALGAMAAEFHETGGVDPAGLRPDGPLVGELVRAGVHDGLVVRTTLDPIARAFLDHHRIDGTAVLPGVMGMEAFAEVARLLAPGMHVAAVENADFRAPLKFYRDEPRDVTISALLRPDGDDLLAECELSAERLLPGAEAPQRVVHFTGSVRLTADPPALEDEPDGARPDGPALTPEQVYRLYFHGPAYRVVGSAWKNGEQNGAGAAAEFAADLPAQGAEPVLTAPRLVELCFQTVGLFEAGAEGHLALPLHVGAVRLNGSPVERAGLTATARRDADGGFSCAVRDEHGALVLRLDGYRTVPLPDAPPDDVIAPMRAVLHG</sequence>
<keyword evidence="3" id="KW-0808">Transferase</keyword>
<dbReference type="Gene3D" id="3.40.366.10">
    <property type="entry name" value="Malonyl-Coenzyme A Acyl Carrier Protein, domain 2"/>
    <property type="match status" value="1"/>
</dbReference>
<evidence type="ECO:0000313" key="9">
    <source>
        <dbReference type="EMBL" id="ORU99437.1"/>
    </source>
</evidence>
<dbReference type="PROSITE" id="PS50075">
    <property type="entry name" value="CARRIER"/>
    <property type="match status" value="2"/>
</dbReference>
<dbReference type="SUPFAM" id="SSF52151">
    <property type="entry name" value="FabD/lysophospholipase-like"/>
    <property type="match status" value="1"/>
</dbReference>
<accession>A0A1X1R509</accession>
<dbReference type="PROSITE" id="PS00606">
    <property type="entry name" value="KS3_1"/>
    <property type="match status" value="2"/>
</dbReference>
<feature type="domain" description="Carrier" evidence="6">
    <location>
        <begin position="1723"/>
        <end position="1802"/>
    </location>
</feature>
<dbReference type="InterPro" id="IPR018201">
    <property type="entry name" value="Ketoacyl_synth_AS"/>
</dbReference>
<feature type="region of interest" description="N-terminal hotdog fold" evidence="4">
    <location>
        <begin position="2362"/>
        <end position="2494"/>
    </location>
</feature>
<dbReference type="Pfam" id="PF00698">
    <property type="entry name" value="Acyl_transf_1"/>
    <property type="match status" value="1"/>
</dbReference>
<evidence type="ECO:0000259" key="6">
    <source>
        <dbReference type="PROSITE" id="PS50075"/>
    </source>
</evidence>
<comment type="caution">
    <text evidence="9">The sequence shown here is derived from an EMBL/GenBank/DDBJ whole genome shotgun (WGS) entry which is preliminary data.</text>
</comment>
<dbReference type="InterPro" id="IPR032821">
    <property type="entry name" value="PKS_assoc"/>
</dbReference>